<comment type="caution">
    <text evidence="6">The sequence shown here is derived from an EMBL/GenBank/DDBJ whole genome shotgun (WGS) entry which is preliminary data.</text>
</comment>
<evidence type="ECO:0000313" key="7">
    <source>
        <dbReference type="Proteomes" id="UP000783588"/>
    </source>
</evidence>
<evidence type="ECO:0000256" key="1">
    <source>
        <dbReference type="ARBA" id="ARBA00005750"/>
    </source>
</evidence>
<dbReference type="PIRSF" id="PIRSF016557">
    <property type="entry name" value="Caps_synth_CpsB"/>
    <property type="match status" value="1"/>
</dbReference>
<dbReference type="RefSeq" id="WP_216468884.1">
    <property type="nucleotide sequence ID" value="NZ_JAHLQI010000001.1"/>
</dbReference>
<sequence length="238" mass="27698">MVIDMHTHILPHMDDGAKDTDMTRQMLQKSYAEGTEMVIATPHFCHGMDRKRWEAKRQTAWEAACRIAEEIHPDFRILVGAEVYMESGIRKDLEAGVPLTMHHSRVILIEFSMSANYMYIKNSVMMLQSMGYEPILAHVERYQALMQQERVKELSRMGVKIQTNTTSILGHSGRKVKRYVMQLLKQELIDMVSSDAHDMKYRVPGMKKCMKYLNRKLDASYCRQIFGENMRQLFISSV</sequence>
<comment type="catalytic activity">
    <reaction evidence="5">
        <text>O-phospho-L-tyrosyl-[protein] + H2O = L-tyrosyl-[protein] + phosphate</text>
        <dbReference type="Rhea" id="RHEA:10684"/>
        <dbReference type="Rhea" id="RHEA-COMP:10136"/>
        <dbReference type="Rhea" id="RHEA-COMP:20101"/>
        <dbReference type="ChEBI" id="CHEBI:15377"/>
        <dbReference type="ChEBI" id="CHEBI:43474"/>
        <dbReference type="ChEBI" id="CHEBI:46858"/>
        <dbReference type="ChEBI" id="CHEBI:61978"/>
        <dbReference type="EC" id="3.1.3.48"/>
    </reaction>
</comment>
<dbReference type="PANTHER" id="PTHR39181">
    <property type="entry name" value="TYROSINE-PROTEIN PHOSPHATASE YWQE"/>
    <property type="match status" value="1"/>
</dbReference>
<keyword evidence="7" id="KW-1185">Reference proteome</keyword>
<evidence type="ECO:0000256" key="4">
    <source>
        <dbReference type="ARBA" id="ARBA00022912"/>
    </source>
</evidence>
<organism evidence="6 7">
    <name type="scientific">Butyricicoccus intestinisimiae</name>
    <dbReference type="NCBI Taxonomy" id="2841509"/>
    <lineage>
        <taxon>Bacteria</taxon>
        <taxon>Bacillati</taxon>
        <taxon>Bacillota</taxon>
        <taxon>Clostridia</taxon>
        <taxon>Eubacteriales</taxon>
        <taxon>Butyricicoccaceae</taxon>
        <taxon>Butyricicoccus</taxon>
    </lineage>
</organism>
<dbReference type="InterPro" id="IPR016667">
    <property type="entry name" value="Caps_polysacc_synth_CpsB/CapC"/>
</dbReference>
<dbReference type="PANTHER" id="PTHR39181:SF1">
    <property type="entry name" value="TYROSINE-PROTEIN PHOSPHATASE YWQE"/>
    <property type="match status" value="1"/>
</dbReference>
<keyword evidence="4" id="KW-0904">Protein phosphatase</keyword>
<accession>A0ABS6EPX2</accession>
<evidence type="ECO:0000256" key="5">
    <source>
        <dbReference type="ARBA" id="ARBA00051722"/>
    </source>
</evidence>
<evidence type="ECO:0000256" key="3">
    <source>
        <dbReference type="ARBA" id="ARBA00022801"/>
    </source>
</evidence>
<evidence type="ECO:0000313" key="6">
    <source>
        <dbReference type="EMBL" id="MBU5489277.1"/>
    </source>
</evidence>
<proteinExistence type="inferred from homology"/>
<comment type="similarity">
    <text evidence="1">Belongs to the metallo-dependent hydrolases superfamily. CpsB/CapC family.</text>
</comment>
<dbReference type="EMBL" id="JAHLQI010000001">
    <property type="protein sequence ID" value="MBU5489277.1"/>
    <property type="molecule type" value="Genomic_DNA"/>
</dbReference>
<reference evidence="6 7" key="1">
    <citation type="submission" date="2021-06" db="EMBL/GenBank/DDBJ databases">
        <authorList>
            <person name="Sun Q."/>
            <person name="Li D."/>
        </authorList>
    </citation>
    <scope>NUCLEOTIDE SEQUENCE [LARGE SCALE GENOMIC DNA]</scope>
    <source>
        <strain evidence="6 7">MSJd-7</strain>
    </source>
</reference>
<keyword evidence="3" id="KW-0378">Hydrolase</keyword>
<evidence type="ECO:0000256" key="2">
    <source>
        <dbReference type="ARBA" id="ARBA00013064"/>
    </source>
</evidence>
<protein>
    <recommendedName>
        <fullName evidence="2">protein-tyrosine-phosphatase</fullName>
        <ecNumber evidence="2">3.1.3.48</ecNumber>
    </recommendedName>
</protein>
<dbReference type="Pfam" id="PF19567">
    <property type="entry name" value="CpsB_CapC"/>
    <property type="match status" value="1"/>
</dbReference>
<dbReference type="Proteomes" id="UP000783588">
    <property type="component" value="Unassembled WGS sequence"/>
</dbReference>
<gene>
    <name evidence="6" type="ORF">KQI75_01310</name>
</gene>
<name>A0ABS6EPX2_9FIRM</name>
<dbReference type="EC" id="3.1.3.48" evidence="2"/>